<evidence type="ECO:0000256" key="1">
    <source>
        <dbReference type="ARBA" id="ARBA00023015"/>
    </source>
</evidence>
<dbReference type="EMBL" id="CP118246">
    <property type="protein sequence ID" value="WDR02045.1"/>
    <property type="molecule type" value="Genomic_DNA"/>
</dbReference>
<evidence type="ECO:0000256" key="2">
    <source>
        <dbReference type="ARBA" id="ARBA00023125"/>
    </source>
</evidence>
<dbReference type="InterPro" id="IPR036390">
    <property type="entry name" value="WH_DNA-bd_sf"/>
</dbReference>
<keyword evidence="1" id="KW-0805">Transcription regulation</keyword>
<dbReference type="InterPro" id="IPR039422">
    <property type="entry name" value="MarR/SlyA-like"/>
</dbReference>
<evidence type="ECO:0000313" key="5">
    <source>
        <dbReference type="EMBL" id="WDR02045.1"/>
    </source>
</evidence>
<protein>
    <submittedName>
        <fullName evidence="5">MarR family transcriptional regulator</fullName>
    </submittedName>
</protein>
<evidence type="ECO:0000259" key="4">
    <source>
        <dbReference type="PROSITE" id="PS50995"/>
    </source>
</evidence>
<name>A0ABY7YL63_9HYPH</name>
<evidence type="ECO:0000313" key="6">
    <source>
        <dbReference type="Proteomes" id="UP001220530"/>
    </source>
</evidence>
<feature type="domain" description="HTH marR-type" evidence="4">
    <location>
        <begin position="1"/>
        <end position="137"/>
    </location>
</feature>
<dbReference type="InterPro" id="IPR000835">
    <property type="entry name" value="HTH_MarR-typ"/>
</dbReference>
<dbReference type="PRINTS" id="PR00598">
    <property type="entry name" value="HTHMARR"/>
</dbReference>
<dbReference type="PROSITE" id="PS01117">
    <property type="entry name" value="HTH_MARR_1"/>
    <property type="match status" value="1"/>
</dbReference>
<keyword evidence="2" id="KW-0238">DNA-binding</keyword>
<dbReference type="Pfam" id="PF12802">
    <property type="entry name" value="MarR_2"/>
    <property type="match status" value="1"/>
</dbReference>
<dbReference type="PANTHER" id="PTHR33164:SF89">
    <property type="entry name" value="MARR FAMILY REGULATORY PROTEIN"/>
    <property type="match status" value="1"/>
</dbReference>
<proteinExistence type="predicted"/>
<dbReference type="InterPro" id="IPR023187">
    <property type="entry name" value="Tscrpt_reg_MarR-type_CS"/>
</dbReference>
<dbReference type="Proteomes" id="UP001220530">
    <property type="component" value="Chromosome"/>
</dbReference>
<organism evidence="5 6">
    <name type="scientific">Devosia algicola</name>
    <dbReference type="NCBI Taxonomy" id="3026418"/>
    <lineage>
        <taxon>Bacteria</taxon>
        <taxon>Pseudomonadati</taxon>
        <taxon>Pseudomonadota</taxon>
        <taxon>Alphaproteobacteria</taxon>
        <taxon>Hyphomicrobiales</taxon>
        <taxon>Devosiaceae</taxon>
        <taxon>Devosia</taxon>
    </lineage>
</organism>
<dbReference type="SMART" id="SM00347">
    <property type="entry name" value="HTH_MARR"/>
    <property type="match status" value="1"/>
</dbReference>
<dbReference type="PANTHER" id="PTHR33164">
    <property type="entry name" value="TRANSCRIPTIONAL REGULATOR, MARR FAMILY"/>
    <property type="match status" value="1"/>
</dbReference>
<sequence>MSTRYILRMNQSHYLRTLINRLSRLDAAQGWVDDLNPTQLAALTYLAHANRFSRSPSHVADYLGTTRGTMSQTLKALERKGHVEEQRSESDKRSISYGLTASGQEATAAPSLMEAGLEGLSRDARDALAQLLTRLLKLSLAENQGRAFGVCKSLPLL</sequence>
<dbReference type="SUPFAM" id="SSF46785">
    <property type="entry name" value="Winged helix' DNA-binding domain"/>
    <property type="match status" value="1"/>
</dbReference>
<dbReference type="PROSITE" id="PS50995">
    <property type="entry name" value="HTH_MARR_2"/>
    <property type="match status" value="1"/>
</dbReference>
<dbReference type="RefSeq" id="WP_282218452.1">
    <property type="nucleotide sequence ID" value="NZ_CP118246.1"/>
</dbReference>
<evidence type="ECO:0000256" key="3">
    <source>
        <dbReference type="ARBA" id="ARBA00023163"/>
    </source>
</evidence>
<keyword evidence="3" id="KW-0804">Transcription</keyword>
<dbReference type="Gene3D" id="1.10.10.10">
    <property type="entry name" value="Winged helix-like DNA-binding domain superfamily/Winged helix DNA-binding domain"/>
    <property type="match status" value="1"/>
</dbReference>
<reference evidence="5 6" key="1">
    <citation type="submission" date="2023-02" db="EMBL/GenBank/DDBJ databases">
        <title>Devosia algicola sp. nov., isolated from the phycosphere of marine algae.</title>
        <authorList>
            <person name="Kim J.M."/>
            <person name="Lee J.K."/>
            <person name="Choi B.J."/>
            <person name="Bayburt H."/>
            <person name="Jeon C.O."/>
        </authorList>
    </citation>
    <scope>NUCLEOTIDE SEQUENCE [LARGE SCALE GENOMIC DNA]</scope>
    <source>
        <strain evidence="5 6">G20-9</strain>
    </source>
</reference>
<accession>A0ABY7YL63</accession>
<keyword evidence="6" id="KW-1185">Reference proteome</keyword>
<gene>
    <name evidence="5" type="ORF">PSQ19_15395</name>
</gene>
<dbReference type="InterPro" id="IPR036388">
    <property type="entry name" value="WH-like_DNA-bd_sf"/>
</dbReference>